<protein>
    <submittedName>
        <fullName evidence="2">Uncharacterized protein</fullName>
    </submittedName>
</protein>
<feature type="region of interest" description="Disordered" evidence="1">
    <location>
        <begin position="1"/>
        <end position="26"/>
    </location>
</feature>
<keyword evidence="3" id="KW-1185">Reference proteome</keyword>
<feature type="compositionally biased region" description="Basic and acidic residues" evidence="1">
    <location>
        <begin position="1"/>
        <end position="13"/>
    </location>
</feature>
<dbReference type="Proteomes" id="UP000654052">
    <property type="component" value="Segment"/>
</dbReference>
<reference evidence="2" key="1">
    <citation type="submission" date="2021-01" db="EMBL/GenBank/DDBJ databases">
        <authorList>
            <person name="Weegman M.K."/>
            <person name="Spring A.S."/>
            <person name="Bonilla J.A."/>
            <person name="Klyczek K."/>
            <person name="Garlena R.A."/>
            <person name="Russell D.A."/>
            <person name="Pope W.H."/>
            <person name="Jacobs-Sera D."/>
            <person name="Hatfull G.F."/>
        </authorList>
    </citation>
    <scope>NUCLEOTIDE SEQUENCE</scope>
</reference>
<gene>
    <name evidence="2" type="primary">63</name>
    <name evidence="2" type="ORF">SEA_SHOCKER_63</name>
</gene>
<evidence type="ECO:0000313" key="3">
    <source>
        <dbReference type="Proteomes" id="UP000654052"/>
    </source>
</evidence>
<evidence type="ECO:0000313" key="2">
    <source>
        <dbReference type="EMBL" id="QRI45117.1"/>
    </source>
</evidence>
<dbReference type="RefSeq" id="YP_010755473.1">
    <property type="nucleotide sequence ID" value="NC_073470.1"/>
</dbReference>
<dbReference type="KEGG" id="vg:80020127"/>
<dbReference type="GeneID" id="80020127"/>
<organism evidence="2 3">
    <name type="scientific">Microbacterium phage Shocker</name>
    <dbReference type="NCBI Taxonomy" id="2805839"/>
    <lineage>
        <taxon>Viruses</taxon>
        <taxon>Duplodnaviria</taxon>
        <taxon>Heunggongvirae</taxon>
        <taxon>Uroviricota</taxon>
        <taxon>Caudoviricetes</taxon>
        <taxon>Shockervirus</taxon>
        <taxon>Shockervirus shocker</taxon>
    </lineage>
</organism>
<sequence>MSHDNTRTAEARTHSKASRVDVSTKAAQARLADKSFSEFMRKHNRAIRKGQ</sequence>
<evidence type="ECO:0000256" key="1">
    <source>
        <dbReference type="SAM" id="MobiDB-lite"/>
    </source>
</evidence>
<dbReference type="EMBL" id="MW507126">
    <property type="protein sequence ID" value="QRI45117.1"/>
    <property type="molecule type" value="Genomic_DNA"/>
</dbReference>
<name>A0A890UWM5_9CAUD</name>
<proteinExistence type="predicted"/>
<accession>A0A890UWM5</accession>